<sequence length="82" mass="9320">MKEISIKVVEPYQGRFLNSGTGSEFPAFQVHLQRSKEMKITCSEVQAAGEFRLPAYIAQMEIRWLYLRKSAVPVVPFGNVSK</sequence>
<evidence type="ECO:0000313" key="2">
    <source>
        <dbReference type="Proteomes" id="UP000499080"/>
    </source>
</evidence>
<accession>A0A4Y2E624</accession>
<gene>
    <name evidence="1" type="ORF">AVEN_181589_1</name>
</gene>
<evidence type="ECO:0000313" key="1">
    <source>
        <dbReference type="EMBL" id="GBM23478.1"/>
    </source>
</evidence>
<proteinExistence type="predicted"/>
<dbReference type="AlphaFoldDB" id="A0A4Y2E624"/>
<dbReference type="EMBL" id="BGPR01000498">
    <property type="protein sequence ID" value="GBM23478.1"/>
    <property type="molecule type" value="Genomic_DNA"/>
</dbReference>
<reference evidence="1 2" key="1">
    <citation type="journal article" date="2019" name="Sci. Rep.">
        <title>Orb-weaving spider Araneus ventricosus genome elucidates the spidroin gene catalogue.</title>
        <authorList>
            <person name="Kono N."/>
            <person name="Nakamura H."/>
            <person name="Ohtoshi R."/>
            <person name="Moran D.A.P."/>
            <person name="Shinohara A."/>
            <person name="Yoshida Y."/>
            <person name="Fujiwara M."/>
            <person name="Mori M."/>
            <person name="Tomita M."/>
            <person name="Arakawa K."/>
        </authorList>
    </citation>
    <scope>NUCLEOTIDE SEQUENCE [LARGE SCALE GENOMIC DNA]</scope>
</reference>
<organism evidence="1 2">
    <name type="scientific">Araneus ventricosus</name>
    <name type="common">Orbweaver spider</name>
    <name type="synonym">Epeira ventricosa</name>
    <dbReference type="NCBI Taxonomy" id="182803"/>
    <lineage>
        <taxon>Eukaryota</taxon>
        <taxon>Metazoa</taxon>
        <taxon>Ecdysozoa</taxon>
        <taxon>Arthropoda</taxon>
        <taxon>Chelicerata</taxon>
        <taxon>Arachnida</taxon>
        <taxon>Araneae</taxon>
        <taxon>Araneomorphae</taxon>
        <taxon>Entelegynae</taxon>
        <taxon>Araneoidea</taxon>
        <taxon>Araneidae</taxon>
        <taxon>Araneus</taxon>
    </lineage>
</organism>
<keyword evidence="2" id="KW-1185">Reference proteome</keyword>
<name>A0A4Y2E624_ARAVE</name>
<comment type="caution">
    <text evidence="1">The sequence shown here is derived from an EMBL/GenBank/DDBJ whole genome shotgun (WGS) entry which is preliminary data.</text>
</comment>
<protein>
    <submittedName>
        <fullName evidence="1">Uncharacterized protein</fullName>
    </submittedName>
</protein>
<dbReference type="Proteomes" id="UP000499080">
    <property type="component" value="Unassembled WGS sequence"/>
</dbReference>